<keyword evidence="2" id="KW-1185">Reference proteome</keyword>
<dbReference type="RefSeq" id="WP_213641327.1">
    <property type="nucleotide sequence ID" value="NZ_JADPMV010000002.1"/>
</dbReference>
<accession>A0ABS5Q5P6</accession>
<dbReference type="Proteomes" id="UP001196601">
    <property type="component" value="Unassembled WGS sequence"/>
</dbReference>
<dbReference type="EMBL" id="JADPMV010000002">
    <property type="protein sequence ID" value="MBS7663969.1"/>
    <property type="molecule type" value="Genomic_DNA"/>
</dbReference>
<evidence type="ECO:0000313" key="2">
    <source>
        <dbReference type="Proteomes" id="UP001196601"/>
    </source>
</evidence>
<name>A0ABS5Q5P6_9PSED</name>
<proteinExistence type="predicted"/>
<protein>
    <submittedName>
        <fullName evidence="1">YdcH family protein</fullName>
    </submittedName>
</protein>
<dbReference type="Pfam" id="PF04325">
    <property type="entry name" value="DUF465"/>
    <property type="match status" value="1"/>
</dbReference>
<comment type="caution">
    <text evidence="1">The sequence shown here is derived from an EMBL/GenBank/DDBJ whole genome shotgun (WGS) entry which is preliminary data.</text>
</comment>
<organism evidence="1 2">
    <name type="scientific">Pseudomonas lalucatii</name>
    <dbReference type="NCBI Taxonomy" id="1424203"/>
    <lineage>
        <taxon>Bacteria</taxon>
        <taxon>Pseudomonadati</taxon>
        <taxon>Pseudomonadota</taxon>
        <taxon>Gammaproteobacteria</taxon>
        <taxon>Pseudomonadales</taxon>
        <taxon>Pseudomonadaceae</taxon>
        <taxon>Pseudomonas</taxon>
    </lineage>
</organism>
<gene>
    <name evidence="1" type="ORF">I0D00_18760</name>
</gene>
<reference evidence="1 2" key="1">
    <citation type="journal article" date="2021" name="Syst. Appl. Microbiol.">
        <title>Pseudomonas lalucatii sp. nov. isolated from Vallgornera, a karstic cave in Mallorca, Western Mediterranean.</title>
        <authorList>
            <person name="Busquets A."/>
            <person name="Mulet M."/>
            <person name="Gomila M."/>
            <person name="Garcia-Valdes E."/>
        </authorList>
    </citation>
    <scope>NUCLEOTIDE SEQUENCE [LARGE SCALE GENOMIC DNA]</scope>
    <source>
        <strain evidence="1 2">R1b54</strain>
    </source>
</reference>
<dbReference type="InterPro" id="IPR007420">
    <property type="entry name" value="DUF465"/>
</dbReference>
<sequence length="82" mass="9562">MPLQYHPLSREFPQFEAQMRALFQADGHFARLAREYEELDKRIYEVEDGRVAMDEMELLGLKMQRVSLKDEVAAMLSNGVSK</sequence>
<evidence type="ECO:0000313" key="1">
    <source>
        <dbReference type="EMBL" id="MBS7663969.1"/>
    </source>
</evidence>
<dbReference type="InterPro" id="IPR038444">
    <property type="entry name" value="DUF465_sf"/>
</dbReference>
<dbReference type="Gene3D" id="6.10.280.50">
    <property type="match status" value="1"/>
</dbReference>